<gene>
    <name evidence="1" type="ORF">E3N88_36691</name>
</gene>
<keyword evidence="2" id="KW-1185">Reference proteome</keyword>
<reference evidence="1 2" key="1">
    <citation type="submission" date="2019-05" db="EMBL/GenBank/DDBJ databases">
        <title>Mikania micrantha, genome provides insights into the molecular mechanism of rapid growth.</title>
        <authorList>
            <person name="Liu B."/>
        </authorList>
    </citation>
    <scope>NUCLEOTIDE SEQUENCE [LARGE SCALE GENOMIC DNA]</scope>
    <source>
        <strain evidence="1">NLD-2019</strain>
        <tissue evidence="1">Leaf</tissue>
    </source>
</reference>
<evidence type="ECO:0000313" key="1">
    <source>
        <dbReference type="EMBL" id="KAD3068811.1"/>
    </source>
</evidence>
<accession>A0A5N6M4Z5</accession>
<evidence type="ECO:0000313" key="2">
    <source>
        <dbReference type="Proteomes" id="UP000326396"/>
    </source>
</evidence>
<dbReference type="Proteomes" id="UP000326396">
    <property type="component" value="Linkage Group LG7"/>
</dbReference>
<sequence length="79" mass="9126">MERDVDLNRRIGETGSLENSDLVHRDPIRNSRGPSWFQFPNHQQLPGFSDHELYSVRLKQAEPSICFRYNVEAKGQIAA</sequence>
<dbReference type="AlphaFoldDB" id="A0A5N6M4Z5"/>
<comment type="caution">
    <text evidence="1">The sequence shown here is derived from an EMBL/GenBank/DDBJ whole genome shotgun (WGS) entry which is preliminary data.</text>
</comment>
<dbReference type="EMBL" id="SZYD01000017">
    <property type="protein sequence ID" value="KAD3068811.1"/>
    <property type="molecule type" value="Genomic_DNA"/>
</dbReference>
<organism evidence="1 2">
    <name type="scientific">Mikania micrantha</name>
    <name type="common">bitter vine</name>
    <dbReference type="NCBI Taxonomy" id="192012"/>
    <lineage>
        <taxon>Eukaryota</taxon>
        <taxon>Viridiplantae</taxon>
        <taxon>Streptophyta</taxon>
        <taxon>Embryophyta</taxon>
        <taxon>Tracheophyta</taxon>
        <taxon>Spermatophyta</taxon>
        <taxon>Magnoliopsida</taxon>
        <taxon>eudicotyledons</taxon>
        <taxon>Gunneridae</taxon>
        <taxon>Pentapetalae</taxon>
        <taxon>asterids</taxon>
        <taxon>campanulids</taxon>
        <taxon>Asterales</taxon>
        <taxon>Asteraceae</taxon>
        <taxon>Asteroideae</taxon>
        <taxon>Heliantheae alliance</taxon>
        <taxon>Eupatorieae</taxon>
        <taxon>Mikania</taxon>
    </lineage>
</organism>
<proteinExistence type="predicted"/>
<protein>
    <submittedName>
        <fullName evidence="1">Uncharacterized protein</fullName>
    </submittedName>
</protein>
<name>A0A5N6M4Z5_9ASTR</name>